<dbReference type="PANTHER" id="PTHR43903">
    <property type="entry name" value="NEUROLIGIN"/>
    <property type="match status" value="1"/>
</dbReference>
<dbReference type="SUPFAM" id="SSF53474">
    <property type="entry name" value="alpha/beta-Hydrolases"/>
    <property type="match status" value="1"/>
</dbReference>
<evidence type="ECO:0000313" key="5">
    <source>
        <dbReference type="Proteomes" id="UP000479000"/>
    </source>
</evidence>
<name>A0A6H5HCG8_9HEMI</name>
<dbReference type="Pfam" id="PF00135">
    <property type="entry name" value="COesterase"/>
    <property type="match status" value="1"/>
</dbReference>
<dbReference type="Gene3D" id="3.40.50.1820">
    <property type="entry name" value="alpha/beta hydrolase"/>
    <property type="match status" value="1"/>
</dbReference>
<evidence type="ECO:0000259" key="3">
    <source>
        <dbReference type="Pfam" id="PF00135"/>
    </source>
</evidence>
<sequence length="378" mass="42059">MREAERILLTSYSIQFTTQDADGQPRSTELFFRILSLVAFISSLVYSYDWEFKILGLIQDVPNLISTRSPTKFLTIALEFVKELFTTNAGVPQGSVLSPALFFLNIRYLKAGSLDTIMMFRNTHGTYGVVKKSVMVFIHGESFSWNSGNPYDGSVLASYGDVIVVTLNFRLGVLGTSANFNKLIIIRSDRIIGMASLSPHQPRVNGSIGIVLKSRIGTELQKKPIHIYSDSLPEQVSVSVFSRTHSILSDRGYPSCSGTIQGASWNRTRFQISKRESLDMFSGGFTLGRTANFPLTLNFETYSSLIQNRATEFYSKVGLTFRGQTPITAREAVLGILNDVRVVNPVIQTALRHTSSSRDAQTFLYVFSHKSSNSEYTG</sequence>
<accession>A0A6H5HCG8</accession>
<proteinExistence type="inferred from homology"/>
<dbReference type="InterPro" id="IPR051093">
    <property type="entry name" value="Neuroligin/BSAL"/>
</dbReference>
<dbReference type="EMBL" id="CADCXU010028233">
    <property type="protein sequence ID" value="CAB0014878.1"/>
    <property type="molecule type" value="Genomic_DNA"/>
</dbReference>
<organism evidence="4 5">
    <name type="scientific">Nesidiocoris tenuis</name>
    <dbReference type="NCBI Taxonomy" id="355587"/>
    <lineage>
        <taxon>Eukaryota</taxon>
        <taxon>Metazoa</taxon>
        <taxon>Ecdysozoa</taxon>
        <taxon>Arthropoda</taxon>
        <taxon>Hexapoda</taxon>
        <taxon>Insecta</taxon>
        <taxon>Pterygota</taxon>
        <taxon>Neoptera</taxon>
        <taxon>Paraneoptera</taxon>
        <taxon>Hemiptera</taxon>
        <taxon>Heteroptera</taxon>
        <taxon>Panheteroptera</taxon>
        <taxon>Cimicomorpha</taxon>
        <taxon>Miridae</taxon>
        <taxon>Dicyphina</taxon>
        <taxon>Nesidiocoris</taxon>
    </lineage>
</organism>
<comment type="similarity">
    <text evidence="1">Belongs to the type-B carboxylesterase/lipase family.</text>
</comment>
<dbReference type="OrthoDB" id="3200163at2759"/>
<feature type="non-terminal residue" evidence="4">
    <location>
        <position position="378"/>
    </location>
</feature>
<dbReference type="InterPro" id="IPR029058">
    <property type="entry name" value="AB_hydrolase_fold"/>
</dbReference>
<evidence type="ECO:0000256" key="2">
    <source>
        <dbReference type="ARBA" id="ARBA00023180"/>
    </source>
</evidence>
<dbReference type="InterPro" id="IPR002018">
    <property type="entry name" value="CarbesteraseB"/>
</dbReference>
<reference evidence="4 5" key="1">
    <citation type="submission" date="2020-02" db="EMBL/GenBank/DDBJ databases">
        <authorList>
            <person name="Ferguson B K."/>
        </authorList>
    </citation>
    <scope>NUCLEOTIDE SEQUENCE [LARGE SCALE GENOMIC DNA]</scope>
</reference>
<protein>
    <recommendedName>
        <fullName evidence="3">Carboxylesterase type B domain-containing protein</fullName>
    </recommendedName>
</protein>
<keyword evidence="5" id="KW-1185">Reference proteome</keyword>
<keyword evidence="2" id="KW-0325">Glycoprotein</keyword>
<evidence type="ECO:0000313" key="4">
    <source>
        <dbReference type="EMBL" id="CAB0014878.1"/>
    </source>
</evidence>
<evidence type="ECO:0000256" key="1">
    <source>
        <dbReference type="ARBA" id="ARBA00005964"/>
    </source>
</evidence>
<feature type="domain" description="Carboxylesterase type B" evidence="3">
    <location>
        <begin position="131"/>
        <end position="175"/>
    </location>
</feature>
<gene>
    <name evidence="4" type="ORF">NTEN_LOCUS19283</name>
</gene>
<dbReference type="Proteomes" id="UP000479000">
    <property type="component" value="Unassembled WGS sequence"/>
</dbReference>
<dbReference type="AlphaFoldDB" id="A0A6H5HCG8"/>